<dbReference type="RefSeq" id="XP_049139250.1">
    <property type="nucleotide sequence ID" value="XM_049282107.1"/>
</dbReference>
<organism evidence="1 2">
    <name type="scientific">Colletotrichum lupini</name>
    <dbReference type="NCBI Taxonomy" id="145971"/>
    <lineage>
        <taxon>Eukaryota</taxon>
        <taxon>Fungi</taxon>
        <taxon>Dikarya</taxon>
        <taxon>Ascomycota</taxon>
        <taxon>Pezizomycotina</taxon>
        <taxon>Sordariomycetes</taxon>
        <taxon>Hypocreomycetidae</taxon>
        <taxon>Glomerellales</taxon>
        <taxon>Glomerellaceae</taxon>
        <taxon>Colletotrichum</taxon>
        <taxon>Colletotrichum acutatum species complex</taxon>
    </lineage>
</organism>
<accession>A0A9Q8SHT4</accession>
<dbReference type="Proteomes" id="UP000830671">
    <property type="component" value="Chromosome 2"/>
</dbReference>
<evidence type="ECO:0000313" key="1">
    <source>
        <dbReference type="EMBL" id="UQC77611.1"/>
    </source>
</evidence>
<sequence>MSQLNTSSLRNLRARCFRSTYRHSSVPSLQRVVHFAQPQLARSPTLEAKSRSPATMPV</sequence>
<gene>
    <name evidence="1" type="ORF">CLUP02_03080</name>
</gene>
<name>A0A9Q8SHT4_9PEZI</name>
<reference evidence="1" key="1">
    <citation type="journal article" date="2021" name="Mol. Plant Microbe Interact.">
        <title>Complete Genome Sequence of the Plant-Pathogenic Fungus Colletotrichum lupini.</title>
        <authorList>
            <person name="Baroncelli R."/>
            <person name="Pensec F."/>
            <person name="Da Lio D."/>
            <person name="Boufleur T."/>
            <person name="Vicente I."/>
            <person name="Sarrocco S."/>
            <person name="Picot A."/>
            <person name="Baraldi E."/>
            <person name="Sukno S."/>
            <person name="Thon M."/>
            <person name="Le Floch G."/>
        </authorList>
    </citation>
    <scope>NUCLEOTIDE SEQUENCE</scope>
    <source>
        <strain evidence="1">IMI 504893</strain>
    </source>
</reference>
<evidence type="ECO:0000313" key="2">
    <source>
        <dbReference type="Proteomes" id="UP000830671"/>
    </source>
</evidence>
<dbReference type="EMBL" id="CP019474">
    <property type="protein sequence ID" value="UQC77611.1"/>
    <property type="molecule type" value="Genomic_DNA"/>
</dbReference>
<dbReference type="KEGG" id="clup:CLUP02_03080"/>
<dbReference type="AlphaFoldDB" id="A0A9Q8SHT4"/>
<dbReference type="GeneID" id="73337117"/>
<keyword evidence="2" id="KW-1185">Reference proteome</keyword>
<proteinExistence type="predicted"/>
<protein>
    <submittedName>
        <fullName evidence="1">Uncharacterized protein</fullName>
    </submittedName>
</protein>